<evidence type="ECO:0000259" key="9">
    <source>
        <dbReference type="PROSITE" id="PS50928"/>
    </source>
</evidence>
<keyword evidence="3 8" id="KW-0812">Transmembrane</keyword>
<feature type="transmembrane region" description="Helical" evidence="8">
    <location>
        <begin position="65"/>
        <end position="85"/>
    </location>
</feature>
<dbReference type="InterPro" id="IPR000515">
    <property type="entry name" value="MetI-like"/>
</dbReference>
<organism evidence="10 11">
    <name type="scientific">Senegalia massiliensis</name>
    <dbReference type="NCBI Taxonomy" id="1720316"/>
    <lineage>
        <taxon>Bacteria</taxon>
        <taxon>Bacillati</taxon>
        <taxon>Bacillota</taxon>
        <taxon>Clostridia</taxon>
        <taxon>Eubacteriales</taxon>
        <taxon>Clostridiaceae</taxon>
        <taxon>Senegalia</taxon>
    </lineage>
</organism>
<dbReference type="CDD" id="cd13528">
    <property type="entry name" value="PBP2_osmoprotectants"/>
    <property type="match status" value="1"/>
</dbReference>
<feature type="domain" description="ABC transmembrane type-1" evidence="9">
    <location>
        <begin position="1"/>
        <end position="179"/>
    </location>
</feature>
<comment type="similarity">
    <text evidence="7">In the N-terminal section; belongs to the binding-protein-dependent transport system permease family.</text>
</comment>
<evidence type="ECO:0000256" key="4">
    <source>
        <dbReference type="ARBA" id="ARBA00022989"/>
    </source>
</evidence>
<dbReference type="Pfam" id="PF00528">
    <property type="entry name" value="BPD_transp_1"/>
    <property type="match status" value="1"/>
</dbReference>
<feature type="transmembrane region" description="Helical" evidence="8">
    <location>
        <begin position="135"/>
        <end position="154"/>
    </location>
</feature>
<dbReference type="FunFam" id="1.10.3720.10:FF:000001">
    <property type="entry name" value="Glycine betaine ABC transporter, permease"/>
    <property type="match status" value="1"/>
</dbReference>
<dbReference type="PANTHER" id="PTHR30177:SF4">
    <property type="entry name" value="OSMOPROTECTANT IMPORT PERMEASE PROTEIN OSMW"/>
    <property type="match status" value="1"/>
</dbReference>
<dbReference type="InterPro" id="IPR051204">
    <property type="entry name" value="ABC_transp_perm/SBD"/>
</dbReference>
<feature type="transmembrane region" description="Helical" evidence="8">
    <location>
        <begin position="203"/>
        <end position="224"/>
    </location>
</feature>
<feature type="transmembrane region" description="Helical" evidence="8">
    <location>
        <begin position="35"/>
        <end position="58"/>
    </location>
</feature>
<dbReference type="Pfam" id="PF04069">
    <property type="entry name" value="OpuAC"/>
    <property type="match status" value="1"/>
</dbReference>
<sequence length="496" mass="54168">MQITLTAVLLAVLIGVPLGIIVSRSKKLGDGILTVANIFQTIPSLAMFGFIIPIPLIGGIGYRPAVIVLFLYALLPIIKNTFIGIKSVDESIKESAKGVGMTPIQILFMVSLPLSFPVIMGGIRVATVINIGTTTIAALIGAGGLGDFIFRGISMSDNSIILAGAIPTTALALGIDYLLGLIEKKASVSVFGHIITDKKTRKRIGALALAVVLIIVSVVGYQYFNEDETVIVGTKNYTEARIEGQILSILIEENTDYETEIKELGGTLPAFEALKSNEIDTYVEYTGTAFEAILKREDKVTDPDKVYNIVKEEYQNQYNITWLEPLGFNNTYTFAVEKDLAEANNLETFSDLASVAGELTLGATVEFLERSDGYPGVKEAYGFEFGETNGLDPGLRYNAIDSGEVDTIDAFSTDGKIIELNLKVLEDDKSFFPPYYAAPIMHNESLKKYPELKGVLEKLGDTISDEEMQNMNYLVDVEKEDIEKVARDFLEKEGLI</sequence>
<dbReference type="OrthoDB" id="9801163at2"/>
<dbReference type="Proteomes" id="UP000467132">
    <property type="component" value="Unassembled WGS sequence"/>
</dbReference>
<dbReference type="PANTHER" id="PTHR30177">
    <property type="entry name" value="GLYCINE BETAINE/L-PROLINE TRANSPORT SYSTEM PERMEASE PROTEIN PROW"/>
    <property type="match status" value="1"/>
</dbReference>
<comment type="subcellular location">
    <subcellularLocation>
        <location evidence="8">Cell membrane</location>
        <topology evidence="8">Multi-pass membrane protein</topology>
    </subcellularLocation>
    <subcellularLocation>
        <location evidence="1">Membrane</location>
        <topology evidence="1">Multi-pass membrane protein</topology>
    </subcellularLocation>
</comment>
<protein>
    <submittedName>
        <fullName evidence="10">ABC transporter permease subunit</fullName>
    </submittedName>
</protein>
<accession>A0A845QWM9</accession>
<evidence type="ECO:0000256" key="2">
    <source>
        <dbReference type="ARBA" id="ARBA00022448"/>
    </source>
</evidence>
<dbReference type="GO" id="GO:0043190">
    <property type="term" value="C:ATP-binding cassette (ABC) transporter complex"/>
    <property type="evidence" value="ECO:0007669"/>
    <property type="project" value="InterPro"/>
</dbReference>
<evidence type="ECO:0000256" key="7">
    <source>
        <dbReference type="ARBA" id="ARBA00035652"/>
    </source>
</evidence>
<dbReference type="PROSITE" id="PS50928">
    <property type="entry name" value="ABC_TM1"/>
    <property type="match status" value="1"/>
</dbReference>
<dbReference type="EMBL" id="QXXA01000006">
    <property type="protein sequence ID" value="NBI06510.1"/>
    <property type="molecule type" value="Genomic_DNA"/>
</dbReference>
<dbReference type="AlphaFoldDB" id="A0A845QWM9"/>
<keyword evidence="4 8" id="KW-1133">Transmembrane helix</keyword>
<proteinExistence type="inferred from homology"/>
<evidence type="ECO:0000313" key="11">
    <source>
        <dbReference type="Proteomes" id="UP000467132"/>
    </source>
</evidence>
<evidence type="ECO:0000256" key="3">
    <source>
        <dbReference type="ARBA" id="ARBA00022692"/>
    </source>
</evidence>
<dbReference type="SUPFAM" id="SSF161098">
    <property type="entry name" value="MetI-like"/>
    <property type="match status" value="1"/>
</dbReference>
<comment type="similarity">
    <text evidence="6">In the C-terminal section; belongs to the OsmX family.</text>
</comment>
<feature type="transmembrane region" description="Helical" evidence="8">
    <location>
        <begin position="105"/>
        <end position="123"/>
    </location>
</feature>
<name>A0A845QWM9_9CLOT</name>
<dbReference type="InterPro" id="IPR007210">
    <property type="entry name" value="ABC_Gly_betaine_transp_sub-bd"/>
</dbReference>
<dbReference type="GO" id="GO:0022857">
    <property type="term" value="F:transmembrane transporter activity"/>
    <property type="evidence" value="ECO:0007669"/>
    <property type="project" value="InterPro"/>
</dbReference>
<feature type="transmembrane region" description="Helical" evidence="8">
    <location>
        <begin position="160"/>
        <end position="182"/>
    </location>
</feature>
<keyword evidence="11" id="KW-1185">Reference proteome</keyword>
<keyword evidence="5 8" id="KW-0472">Membrane</keyword>
<evidence type="ECO:0000313" key="10">
    <source>
        <dbReference type="EMBL" id="NBI06510.1"/>
    </source>
</evidence>
<dbReference type="InterPro" id="IPR035906">
    <property type="entry name" value="MetI-like_sf"/>
</dbReference>
<dbReference type="Gene3D" id="3.40.190.10">
    <property type="entry name" value="Periplasmic binding protein-like II"/>
    <property type="match status" value="1"/>
</dbReference>
<gene>
    <name evidence="10" type="ORF">D3Z33_06490</name>
</gene>
<dbReference type="Gene3D" id="3.40.190.120">
    <property type="entry name" value="Osmoprotection protein (prox), domain 2"/>
    <property type="match status" value="1"/>
</dbReference>
<comment type="similarity">
    <text evidence="8">Belongs to the binding-protein-dependent transport system permease family.</text>
</comment>
<evidence type="ECO:0000256" key="1">
    <source>
        <dbReference type="ARBA" id="ARBA00004141"/>
    </source>
</evidence>
<dbReference type="CDD" id="cd06261">
    <property type="entry name" value="TM_PBP2"/>
    <property type="match status" value="1"/>
</dbReference>
<dbReference type="SUPFAM" id="SSF53850">
    <property type="entry name" value="Periplasmic binding protein-like II"/>
    <property type="match status" value="1"/>
</dbReference>
<dbReference type="GO" id="GO:0031460">
    <property type="term" value="P:glycine betaine transport"/>
    <property type="evidence" value="ECO:0007669"/>
    <property type="project" value="TreeGrafter"/>
</dbReference>
<keyword evidence="2 8" id="KW-0813">Transport</keyword>
<evidence type="ECO:0000256" key="6">
    <source>
        <dbReference type="ARBA" id="ARBA00035642"/>
    </source>
</evidence>
<evidence type="ECO:0000256" key="8">
    <source>
        <dbReference type="RuleBase" id="RU363032"/>
    </source>
</evidence>
<evidence type="ECO:0000256" key="5">
    <source>
        <dbReference type="ARBA" id="ARBA00023136"/>
    </source>
</evidence>
<reference evidence="10 11" key="1">
    <citation type="submission" date="2018-08" db="EMBL/GenBank/DDBJ databases">
        <title>Murine metabolic-syndrome-specific gut microbial biobank.</title>
        <authorList>
            <person name="Liu C."/>
        </authorList>
    </citation>
    <scope>NUCLEOTIDE SEQUENCE [LARGE SCALE GENOMIC DNA]</scope>
    <source>
        <strain evidence="10 11">583</strain>
    </source>
</reference>
<dbReference type="Gene3D" id="1.10.3720.10">
    <property type="entry name" value="MetI-like"/>
    <property type="match status" value="1"/>
</dbReference>
<comment type="caution">
    <text evidence="10">The sequence shown here is derived from an EMBL/GenBank/DDBJ whole genome shotgun (WGS) entry which is preliminary data.</text>
</comment>